<dbReference type="EMBL" id="AAUW01000011">
    <property type="protein sequence ID" value="EAV43169.1"/>
    <property type="molecule type" value="Genomic_DNA"/>
</dbReference>
<comment type="subcellular location">
    <subcellularLocation>
        <location evidence="1">Cell membrane</location>
        <topology evidence="1">Multi-pass membrane protein</topology>
    </subcellularLocation>
</comment>
<accession>A0NW04</accession>
<evidence type="ECO:0000256" key="5">
    <source>
        <dbReference type="ARBA" id="ARBA00022989"/>
    </source>
</evidence>
<reference evidence="8 9" key="1">
    <citation type="submission" date="2006-05" db="EMBL/GenBank/DDBJ databases">
        <authorList>
            <person name="King G."/>
            <person name="Ferriera S."/>
            <person name="Johnson J."/>
            <person name="Kravitz S."/>
            <person name="Beeson K."/>
            <person name="Sutton G."/>
            <person name="Rogers Y.-H."/>
            <person name="Friedman R."/>
            <person name="Frazier M."/>
            <person name="Venter J.C."/>
        </authorList>
    </citation>
    <scope>NUCLEOTIDE SEQUENCE [LARGE SCALE GENOMIC DNA]</scope>
    <source>
        <strain evidence="9">ATCC 25650 / DSM 13394 / JCM 20685 / NBRC 16684 / NCIMB 2208 / IAM 12614 / B1</strain>
    </source>
</reference>
<evidence type="ECO:0000256" key="7">
    <source>
        <dbReference type="SAM" id="Phobius"/>
    </source>
</evidence>
<dbReference type="Proteomes" id="UP000004848">
    <property type="component" value="Unassembled WGS sequence"/>
</dbReference>
<feature type="transmembrane region" description="Helical" evidence="7">
    <location>
        <begin position="319"/>
        <end position="341"/>
    </location>
</feature>
<evidence type="ECO:0000256" key="6">
    <source>
        <dbReference type="ARBA" id="ARBA00023136"/>
    </source>
</evidence>
<name>A0NW04_ROSAI</name>
<evidence type="ECO:0000256" key="2">
    <source>
        <dbReference type="ARBA" id="ARBA00006386"/>
    </source>
</evidence>
<keyword evidence="5 7" id="KW-1133">Transmembrane helix</keyword>
<keyword evidence="4 7" id="KW-0812">Transmembrane</keyword>
<dbReference type="GO" id="GO:0005886">
    <property type="term" value="C:plasma membrane"/>
    <property type="evidence" value="ECO:0007669"/>
    <property type="project" value="UniProtKB-SubCell"/>
</dbReference>
<sequence>MSDALNNLQPSGGGASCCAPKTACCSTPVSKWSLKSVVLSKYLLSPWAIVIGGPLLVLLLDQPHFVAFVTFALSAFGGTLPYIAFAVALIAWLKAAGAEAFVGRAFEGRERQAIVLAALFGGLAPFCSCEVIPFIAGLLAVGAPLSAIMAFWLSSPLIDPPTLLITAGALGWPFAIGKAVFAVALGLFGGVSVSLAMRSGFLVNPAKIGAATGGCGCGASPKTGRPVWRIWQERERTDTFRSELKANALFLVKWLALAYVLEAALVTYVPADMIARAVGGDGLGAILLSALIGMPAYLNSYVAPPLLSGLMEQGMSSGAAMAFMIAGAVSSIPAMAAVWSLVRPQVFAAYIGLGFAGAVLSGVIFQLLV</sequence>
<keyword evidence="3" id="KW-1003">Cell membrane</keyword>
<dbReference type="AlphaFoldDB" id="A0NW04"/>
<dbReference type="PANTHER" id="PTHR34184">
    <property type="entry name" value="UPF0718 PROTEIN YCGR"/>
    <property type="match status" value="1"/>
</dbReference>
<comment type="caution">
    <text evidence="8">The sequence shown here is derived from an EMBL/GenBank/DDBJ whole genome shotgun (WGS) entry which is preliminary data.</text>
</comment>
<evidence type="ECO:0000313" key="9">
    <source>
        <dbReference type="Proteomes" id="UP000004848"/>
    </source>
</evidence>
<feature type="transmembrane region" description="Helical" evidence="7">
    <location>
        <begin position="42"/>
        <end position="60"/>
    </location>
</feature>
<evidence type="ECO:0000256" key="3">
    <source>
        <dbReference type="ARBA" id="ARBA00022475"/>
    </source>
</evidence>
<dbReference type="OrthoDB" id="9777774at2"/>
<feature type="transmembrane region" description="Helical" evidence="7">
    <location>
        <begin position="347"/>
        <end position="368"/>
    </location>
</feature>
<feature type="transmembrane region" description="Helical" evidence="7">
    <location>
        <begin position="283"/>
        <end position="307"/>
    </location>
</feature>
<evidence type="ECO:0000313" key="8">
    <source>
        <dbReference type="EMBL" id="EAV43169.1"/>
    </source>
</evidence>
<evidence type="ECO:0000256" key="1">
    <source>
        <dbReference type="ARBA" id="ARBA00004651"/>
    </source>
</evidence>
<dbReference type="GeneID" id="68847573"/>
<gene>
    <name evidence="8" type="ORF">SIAM614_20136</name>
</gene>
<dbReference type="InterPro" id="IPR005524">
    <property type="entry name" value="DUF318"/>
</dbReference>
<feature type="transmembrane region" description="Helical" evidence="7">
    <location>
        <begin position="114"/>
        <end position="143"/>
    </location>
</feature>
<keyword evidence="6 7" id="KW-0472">Membrane</keyword>
<protein>
    <submittedName>
        <fullName evidence="8">Permease, putative</fullName>
    </submittedName>
</protein>
<dbReference type="eggNOG" id="COG0701">
    <property type="taxonomic scope" value="Bacteria"/>
</dbReference>
<organism evidence="8 9">
    <name type="scientific">Roseibium aggregatum (strain ATCC 25650 / DSM 13394 / JCM 20685 / NBRC 16684 / NCIMB 2208 / IAM 12614 / B1)</name>
    <name type="common">Stappia aggregata</name>
    <dbReference type="NCBI Taxonomy" id="384765"/>
    <lineage>
        <taxon>Bacteria</taxon>
        <taxon>Pseudomonadati</taxon>
        <taxon>Pseudomonadota</taxon>
        <taxon>Alphaproteobacteria</taxon>
        <taxon>Hyphomicrobiales</taxon>
        <taxon>Stappiaceae</taxon>
        <taxon>Roseibium</taxon>
    </lineage>
</organism>
<feature type="transmembrane region" description="Helical" evidence="7">
    <location>
        <begin position="66"/>
        <end position="93"/>
    </location>
</feature>
<dbReference type="InterPro" id="IPR052923">
    <property type="entry name" value="UPF0718"/>
</dbReference>
<dbReference type="RefSeq" id="WP_006936140.1">
    <property type="nucleotide sequence ID" value="NZ_AAUW01000011.1"/>
</dbReference>
<evidence type="ECO:0000256" key="4">
    <source>
        <dbReference type="ARBA" id="ARBA00022692"/>
    </source>
</evidence>
<feature type="transmembrane region" description="Helical" evidence="7">
    <location>
        <begin position="250"/>
        <end position="271"/>
    </location>
</feature>
<dbReference type="PANTHER" id="PTHR34184:SF4">
    <property type="entry name" value="UPF0718 PROTEIN YCGR"/>
    <property type="match status" value="1"/>
</dbReference>
<comment type="similarity">
    <text evidence="2">Belongs to the UPF0718 family.</text>
</comment>
<proteinExistence type="inferred from homology"/>
<dbReference type="Pfam" id="PF03773">
    <property type="entry name" value="ArsP_1"/>
    <property type="match status" value="1"/>
</dbReference>